<evidence type="ECO:0000259" key="11">
    <source>
        <dbReference type="Pfam" id="PF00905"/>
    </source>
</evidence>
<evidence type="ECO:0000256" key="7">
    <source>
        <dbReference type="ARBA" id="ARBA00022984"/>
    </source>
</evidence>
<keyword evidence="5" id="KW-0812">Transmembrane</keyword>
<dbReference type="SUPFAM" id="SSF56519">
    <property type="entry name" value="Penicillin binding protein dimerisation domain"/>
    <property type="match status" value="1"/>
</dbReference>
<evidence type="ECO:0000256" key="1">
    <source>
        <dbReference type="ARBA" id="ARBA00004167"/>
    </source>
</evidence>
<keyword evidence="7" id="KW-0573">Peptidoglycan synthesis</keyword>
<keyword evidence="9" id="KW-0472">Membrane</keyword>
<dbReference type="InterPro" id="IPR005311">
    <property type="entry name" value="PBP_dimer"/>
</dbReference>
<keyword evidence="10" id="KW-0961">Cell wall biogenesis/degradation</keyword>
<evidence type="ECO:0000256" key="3">
    <source>
        <dbReference type="ARBA" id="ARBA00007171"/>
    </source>
</evidence>
<dbReference type="GO" id="GO:0071972">
    <property type="term" value="F:peptidoglycan L,D-transpeptidase activity"/>
    <property type="evidence" value="ECO:0007669"/>
    <property type="project" value="TreeGrafter"/>
</dbReference>
<dbReference type="Gene3D" id="3.90.1310.10">
    <property type="entry name" value="Penicillin-binding protein 2a (Domain 2)"/>
    <property type="match status" value="2"/>
</dbReference>
<dbReference type="Pfam" id="PF00905">
    <property type="entry name" value="Transpeptidase"/>
    <property type="match status" value="1"/>
</dbReference>
<reference evidence="13 14" key="1">
    <citation type="submission" date="2019-03" db="EMBL/GenBank/DDBJ databases">
        <title>Genomic Encyclopedia of Type Strains, Phase IV (KMG-IV): sequencing the most valuable type-strain genomes for metagenomic binning, comparative biology and taxonomic classification.</title>
        <authorList>
            <person name="Goeker M."/>
        </authorList>
    </citation>
    <scope>NUCLEOTIDE SEQUENCE [LARGE SCALE GENOMIC DNA]</scope>
    <source>
        <strain evidence="13 14">DSM 24455</strain>
    </source>
</reference>
<dbReference type="GO" id="GO:0071555">
    <property type="term" value="P:cell wall organization"/>
    <property type="evidence" value="ECO:0007669"/>
    <property type="project" value="UniProtKB-KW"/>
</dbReference>
<evidence type="ECO:0000256" key="5">
    <source>
        <dbReference type="ARBA" id="ARBA00022692"/>
    </source>
</evidence>
<dbReference type="InterPro" id="IPR001460">
    <property type="entry name" value="PCN-bd_Tpept"/>
</dbReference>
<dbReference type="InterPro" id="IPR050515">
    <property type="entry name" value="Beta-lactam/transpept"/>
</dbReference>
<gene>
    <name evidence="13" type="ORF">EDD71_108101</name>
</gene>
<dbReference type="AlphaFoldDB" id="A0A4R7KPY1"/>
<dbReference type="GO" id="GO:0005886">
    <property type="term" value="C:plasma membrane"/>
    <property type="evidence" value="ECO:0007669"/>
    <property type="project" value="UniProtKB-SubCell"/>
</dbReference>
<dbReference type="GO" id="GO:0009252">
    <property type="term" value="P:peptidoglycan biosynthetic process"/>
    <property type="evidence" value="ECO:0007669"/>
    <property type="project" value="UniProtKB-KW"/>
</dbReference>
<comment type="caution">
    <text evidence="13">The sequence shown here is derived from an EMBL/GenBank/DDBJ whole genome shotgun (WGS) entry which is preliminary data.</text>
</comment>
<feature type="domain" description="Penicillin-binding protein dimerisation" evidence="12">
    <location>
        <begin position="52"/>
        <end position="365"/>
    </location>
</feature>
<dbReference type="Pfam" id="PF03717">
    <property type="entry name" value="PBP_dimer"/>
    <property type="match status" value="1"/>
</dbReference>
<evidence type="ECO:0000256" key="9">
    <source>
        <dbReference type="ARBA" id="ARBA00023136"/>
    </source>
</evidence>
<dbReference type="GO" id="GO:0008658">
    <property type="term" value="F:penicillin binding"/>
    <property type="evidence" value="ECO:0007669"/>
    <property type="project" value="InterPro"/>
</dbReference>
<comment type="subcellular location">
    <subcellularLocation>
        <location evidence="2">Cell membrane</location>
    </subcellularLocation>
    <subcellularLocation>
        <location evidence="1">Membrane</location>
        <topology evidence="1">Single-pass membrane protein</topology>
    </subcellularLocation>
</comment>
<dbReference type="InterPro" id="IPR036138">
    <property type="entry name" value="PBP_dimer_sf"/>
</dbReference>
<name>A0A4R7KPY1_9CLOT</name>
<dbReference type="EMBL" id="SOAZ01000008">
    <property type="protein sequence ID" value="TDT61199.1"/>
    <property type="molecule type" value="Genomic_DNA"/>
</dbReference>
<dbReference type="Proteomes" id="UP000295325">
    <property type="component" value="Unassembled WGS sequence"/>
</dbReference>
<dbReference type="PANTHER" id="PTHR30627">
    <property type="entry name" value="PEPTIDOGLYCAN D,D-TRANSPEPTIDASE"/>
    <property type="match status" value="1"/>
</dbReference>
<dbReference type="Gene3D" id="3.40.710.10">
    <property type="entry name" value="DD-peptidase/beta-lactamase superfamily"/>
    <property type="match status" value="1"/>
</dbReference>
<evidence type="ECO:0000313" key="14">
    <source>
        <dbReference type="Proteomes" id="UP000295325"/>
    </source>
</evidence>
<feature type="domain" description="Penicillin-binding protein transpeptidase" evidence="11">
    <location>
        <begin position="414"/>
        <end position="835"/>
    </location>
</feature>
<evidence type="ECO:0000256" key="6">
    <source>
        <dbReference type="ARBA" id="ARBA00022960"/>
    </source>
</evidence>
<evidence type="ECO:0000313" key="13">
    <source>
        <dbReference type="EMBL" id="TDT61199.1"/>
    </source>
</evidence>
<sequence length="860" mass="97336">MKKKFNRITAFLVVVMLVFGIILSRLVHIQLINGDYYREMAEAMGEKPKTEIAPRGELLDRNGKKLATNKLSFAITYSYPANKKDEDELNKSLIEFINIIYQNNDQSKLIINTFPINYDSITKEFGYSFSSDSKFDVYKKIKNFKDNNDIKTSFDKNFDYSLIENMDNKLKTISKDKINDEIKTFDEKYLADFNPNYDAEEAFYRIAEEYKLVSIDEYGKITYKYSLAKEDTEKLHRVVALRYLLKSAEYRQYKDVYIAKNVSKETVWEIQIKSNTLYGITSQVNPIRYYPYGEVGSAFLGYMGKISNAEAYERLGYDVSEELVGVSGLEYALENREHNEYGIQLRGEPGVSYVKVDKLGRVIEEAANIEPISGDTVVTTIDIDMQAAAEKALDDIMARIRDGGFAERFRAQRGAVVAMDIHTGEILVLASRPGYDPNYFAESGRPQDDEIIKKYLLDNPEELNNDPYDTIPRPMFNYATQGAVIPGSTFKPFTAIVGLEEGVINRNTTVYDDGTYEYAKGAPPIKCWIYGDKGIGHGTVNVVEALKVSCNYFFNEVGNRLGFDRFAEWARKFGLTRDENNRRPSTGIEINESTGSVGTPEEIRKNMAKSVMKDIINTLKSSKYGGYTIEYGTAYYDELFNMLVEGSYDEKKINELGYTNKAAKNYIKSKIELVRKNAINKVDVLNMAMGQGYVALTPVQMAQYLASILNGGTRYKAHLVKRVLNSDGSIKKEIEPEVLSKINLKKENVDMVIEGMGKVTQELGGTARVIYSTYPIKTGGKTGTAQPGSDKIEQYRDNYAWFISFAPLDNPQIVVVTVIYDGGHGNYAAGVAKEIYDVYFKDDLRMQDYLAKKAQAVEGQ</sequence>
<comment type="similarity">
    <text evidence="3">Belongs to the transpeptidase family.</text>
</comment>
<dbReference type="RefSeq" id="WP_166636366.1">
    <property type="nucleotide sequence ID" value="NZ_SOAZ01000008.1"/>
</dbReference>
<dbReference type="PANTHER" id="PTHR30627:SF2">
    <property type="entry name" value="PEPTIDOGLYCAN D,D-TRANSPEPTIDASE MRDA"/>
    <property type="match status" value="1"/>
</dbReference>
<protein>
    <submittedName>
        <fullName evidence="13">Penicillin-binding protein 2</fullName>
    </submittedName>
</protein>
<evidence type="ECO:0000259" key="12">
    <source>
        <dbReference type="Pfam" id="PF03717"/>
    </source>
</evidence>
<dbReference type="Gene3D" id="3.30.1390.30">
    <property type="entry name" value="Penicillin-binding protein 2a, domain 3"/>
    <property type="match status" value="1"/>
</dbReference>
<evidence type="ECO:0000256" key="2">
    <source>
        <dbReference type="ARBA" id="ARBA00004236"/>
    </source>
</evidence>
<keyword evidence="14" id="KW-1185">Reference proteome</keyword>
<dbReference type="InterPro" id="IPR012338">
    <property type="entry name" value="Beta-lactam/transpept-like"/>
</dbReference>
<keyword evidence="4" id="KW-1003">Cell membrane</keyword>
<evidence type="ECO:0000256" key="8">
    <source>
        <dbReference type="ARBA" id="ARBA00022989"/>
    </source>
</evidence>
<keyword evidence="6" id="KW-0133">Cell shape</keyword>
<dbReference type="SUPFAM" id="SSF56601">
    <property type="entry name" value="beta-lactamase/transpeptidase-like"/>
    <property type="match status" value="1"/>
</dbReference>
<evidence type="ECO:0000256" key="4">
    <source>
        <dbReference type="ARBA" id="ARBA00022475"/>
    </source>
</evidence>
<dbReference type="GO" id="GO:0008360">
    <property type="term" value="P:regulation of cell shape"/>
    <property type="evidence" value="ECO:0007669"/>
    <property type="project" value="UniProtKB-KW"/>
</dbReference>
<proteinExistence type="inferred from homology"/>
<evidence type="ECO:0000256" key="10">
    <source>
        <dbReference type="ARBA" id="ARBA00023316"/>
    </source>
</evidence>
<accession>A0A4R7KPY1</accession>
<organism evidence="13 14">
    <name type="scientific">Fonticella tunisiensis</name>
    <dbReference type="NCBI Taxonomy" id="1096341"/>
    <lineage>
        <taxon>Bacteria</taxon>
        <taxon>Bacillati</taxon>
        <taxon>Bacillota</taxon>
        <taxon>Clostridia</taxon>
        <taxon>Eubacteriales</taxon>
        <taxon>Clostridiaceae</taxon>
        <taxon>Fonticella</taxon>
    </lineage>
</organism>
<keyword evidence="8" id="KW-1133">Transmembrane helix</keyword>